<sequence length="118" mass="13679">MFTGIPVQFVPTLNKFLSAHKRSSLLLPRNFRQTPSAYKKVMLNAQKRDNKIFIWFIQQTFDLRQDSSPPSPARPPGLKRSRTTRYNTTQYLTAHHYTVKGELDSNAGVRKILNCVRE</sequence>
<evidence type="ECO:0000313" key="3">
    <source>
        <dbReference type="Proteomes" id="UP000479000"/>
    </source>
</evidence>
<evidence type="ECO:0000256" key="1">
    <source>
        <dbReference type="SAM" id="MobiDB-lite"/>
    </source>
</evidence>
<dbReference type="AlphaFoldDB" id="A0A6H5HE32"/>
<evidence type="ECO:0000313" key="2">
    <source>
        <dbReference type="EMBL" id="CAB0016356.1"/>
    </source>
</evidence>
<reference evidence="2 3" key="1">
    <citation type="submission" date="2020-02" db="EMBL/GenBank/DDBJ databases">
        <authorList>
            <person name="Ferguson B K."/>
        </authorList>
    </citation>
    <scope>NUCLEOTIDE SEQUENCE [LARGE SCALE GENOMIC DNA]</scope>
</reference>
<proteinExistence type="predicted"/>
<feature type="region of interest" description="Disordered" evidence="1">
    <location>
        <begin position="64"/>
        <end position="84"/>
    </location>
</feature>
<dbReference type="Proteomes" id="UP000479000">
    <property type="component" value="Unassembled WGS sequence"/>
</dbReference>
<dbReference type="EMBL" id="CADCXU010030279">
    <property type="protein sequence ID" value="CAB0016356.1"/>
    <property type="molecule type" value="Genomic_DNA"/>
</dbReference>
<accession>A0A6H5HE32</accession>
<name>A0A6H5HE32_9HEMI</name>
<organism evidence="2 3">
    <name type="scientific">Nesidiocoris tenuis</name>
    <dbReference type="NCBI Taxonomy" id="355587"/>
    <lineage>
        <taxon>Eukaryota</taxon>
        <taxon>Metazoa</taxon>
        <taxon>Ecdysozoa</taxon>
        <taxon>Arthropoda</taxon>
        <taxon>Hexapoda</taxon>
        <taxon>Insecta</taxon>
        <taxon>Pterygota</taxon>
        <taxon>Neoptera</taxon>
        <taxon>Paraneoptera</taxon>
        <taxon>Hemiptera</taxon>
        <taxon>Heteroptera</taxon>
        <taxon>Panheteroptera</taxon>
        <taxon>Cimicomorpha</taxon>
        <taxon>Miridae</taxon>
        <taxon>Dicyphina</taxon>
        <taxon>Nesidiocoris</taxon>
    </lineage>
</organism>
<gene>
    <name evidence="2" type="ORF">NTEN_LOCUS20561</name>
</gene>
<protein>
    <submittedName>
        <fullName evidence="2">Uncharacterized protein</fullName>
    </submittedName>
</protein>
<keyword evidence="3" id="KW-1185">Reference proteome</keyword>